<protein>
    <submittedName>
        <fullName evidence="1">Uncharacterized protein</fullName>
    </submittedName>
</protein>
<dbReference type="EMBL" id="CDMY01000436">
    <property type="protein sequence ID" value="CEM12556.1"/>
    <property type="molecule type" value="Genomic_DNA"/>
</dbReference>
<dbReference type="AlphaFoldDB" id="A0A0G4FH23"/>
<sequence>MPKRKDAPAGPLRRSKRLKVPVDLVGSLVKGPLLDVILFSGATGIASLSAVSKEIGEEAEGHVKALIDKVIKERGLGQCIAWEEQPATLKRHMKKGTYMIRLLHCLENLGDSPRIPIMLRLAHRQGLLPALPVTLNHLDVKKVPSRKDFDDQPESVRVMMLLGHRLKGRHGSLAVRCVNGGVMGTTFYTPETVPAAYANLFNAKDPVCRAADITFSSYTDATLHSILECDPAQLWGVRTAAKFFIRRRDNPNLYDVAATLINTPAPAFGCTTIDAVCGAETRRLIILRGLNDGDNFSAFVRVRKWDSLISVTVRTTEAGAAAAGGWQATKAAAIQVMGNVAQQLLYPA</sequence>
<accession>A0A0G4FH23</accession>
<dbReference type="InParanoid" id="A0A0G4FH23"/>
<evidence type="ECO:0000313" key="2">
    <source>
        <dbReference type="Proteomes" id="UP000041254"/>
    </source>
</evidence>
<dbReference type="VEuPathDB" id="CryptoDB:Vbra_15351"/>
<dbReference type="PhylomeDB" id="A0A0G4FH23"/>
<evidence type="ECO:0000313" key="1">
    <source>
        <dbReference type="EMBL" id="CEM12556.1"/>
    </source>
</evidence>
<reference evidence="1 2" key="1">
    <citation type="submission" date="2014-11" db="EMBL/GenBank/DDBJ databases">
        <authorList>
            <person name="Zhu J."/>
            <person name="Qi W."/>
            <person name="Song R."/>
        </authorList>
    </citation>
    <scope>NUCLEOTIDE SEQUENCE [LARGE SCALE GENOMIC DNA]</scope>
</reference>
<name>A0A0G4FH23_VITBC</name>
<proteinExistence type="predicted"/>
<organism evidence="1 2">
    <name type="scientific">Vitrella brassicaformis (strain CCMP3155)</name>
    <dbReference type="NCBI Taxonomy" id="1169540"/>
    <lineage>
        <taxon>Eukaryota</taxon>
        <taxon>Sar</taxon>
        <taxon>Alveolata</taxon>
        <taxon>Colpodellida</taxon>
        <taxon>Vitrellaceae</taxon>
        <taxon>Vitrella</taxon>
    </lineage>
</organism>
<gene>
    <name evidence="1" type="ORF">Vbra_15351</name>
</gene>
<keyword evidence="2" id="KW-1185">Reference proteome</keyword>
<dbReference type="Proteomes" id="UP000041254">
    <property type="component" value="Unassembled WGS sequence"/>
</dbReference>